<dbReference type="InterPro" id="IPR015940">
    <property type="entry name" value="UBA"/>
</dbReference>
<name>A0A811KW66_9BILA</name>
<keyword evidence="7" id="KW-0808">Transferase</keyword>
<proteinExistence type="inferred from homology"/>
<dbReference type="SUPFAM" id="SSF48371">
    <property type="entry name" value="ARM repeat"/>
    <property type="match status" value="1"/>
</dbReference>
<evidence type="ECO:0000259" key="18">
    <source>
        <dbReference type="PROSITE" id="PS50918"/>
    </source>
</evidence>
<dbReference type="GO" id="GO:0005634">
    <property type="term" value="C:nucleus"/>
    <property type="evidence" value="ECO:0007669"/>
    <property type="project" value="UniProtKB-SubCell"/>
</dbReference>
<feature type="compositionally biased region" description="Polar residues" evidence="15">
    <location>
        <begin position="2058"/>
        <end position="2067"/>
    </location>
</feature>
<dbReference type="SMART" id="SM00119">
    <property type="entry name" value="HECTc"/>
    <property type="match status" value="1"/>
</dbReference>
<feature type="region of interest" description="Disordered" evidence="15">
    <location>
        <begin position="2498"/>
        <end position="2581"/>
    </location>
</feature>
<dbReference type="InterPro" id="IPR010314">
    <property type="entry name" value="E3_Ub_ligase_DUF913"/>
</dbReference>
<dbReference type="FunFam" id="3.30.2410.10:FF:000004">
    <property type="entry name" value="E3 ubiquitin-protein ligase HUWE1, variant"/>
    <property type="match status" value="1"/>
</dbReference>
<keyword evidence="11" id="KW-0234">DNA repair</keyword>
<feature type="domain" description="HECT" evidence="17">
    <location>
        <begin position="3391"/>
        <end position="3727"/>
    </location>
</feature>
<feature type="compositionally biased region" description="Acidic residues" evidence="15">
    <location>
        <begin position="2534"/>
        <end position="2544"/>
    </location>
</feature>
<evidence type="ECO:0000256" key="12">
    <source>
        <dbReference type="ARBA" id="ARBA00023242"/>
    </source>
</evidence>
<dbReference type="Gene3D" id="6.10.250.1630">
    <property type="match status" value="1"/>
</dbReference>
<feature type="compositionally biased region" description="Acidic residues" evidence="15">
    <location>
        <begin position="1988"/>
        <end position="2000"/>
    </location>
</feature>
<evidence type="ECO:0000259" key="17">
    <source>
        <dbReference type="PROSITE" id="PS50237"/>
    </source>
</evidence>
<dbReference type="Pfam" id="PF06012">
    <property type="entry name" value="DUF908"/>
    <property type="match status" value="1"/>
</dbReference>
<feature type="compositionally biased region" description="Low complexity" evidence="15">
    <location>
        <begin position="2691"/>
        <end position="2710"/>
    </location>
</feature>
<dbReference type="GO" id="GO:0000209">
    <property type="term" value="P:protein polyubiquitination"/>
    <property type="evidence" value="ECO:0007669"/>
    <property type="project" value="TreeGrafter"/>
</dbReference>
<feature type="compositionally biased region" description="Polar residues" evidence="15">
    <location>
        <begin position="3253"/>
        <end position="3264"/>
    </location>
</feature>
<evidence type="ECO:0000313" key="19">
    <source>
        <dbReference type="EMBL" id="CAD5219802.1"/>
    </source>
</evidence>
<dbReference type="Proteomes" id="UP000614601">
    <property type="component" value="Unassembled WGS sequence"/>
</dbReference>
<feature type="region of interest" description="Disordered" evidence="15">
    <location>
        <begin position="2618"/>
        <end position="2659"/>
    </location>
</feature>
<comment type="caution">
    <text evidence="19">The sequence shown here is derived from an EMBL/GenBank/DDBJ whole genome shotgun (WGS) entry which is preliminary data.</text>
</comment>
<dbReference type="Gene3D" id="3.30.720.50">
    <property type="match status" value="1"/>
</dbReference>
<keyword evidence="5" id="KW-0813">Transport</keyword>
<feature type="domain" description="UBA" evidence="16">
    <location>
        <begin position="1217"/>
        <end position="1256"/>
    </location>
</feature>
<dbReference type="InterPro" id="IPR016024">
    <property type="entry name" value="ARM-type_fold"/>
</dbReference>
<feature type="region of interest" description="Disordered" evidence="15">
    <location>
        <begin position="3253"/>
        <end position="3289"/>
    </location>
</feature>
<sequence>MLIPRATIKPFSTELPVECEEIIRSMVDGVSNPVDFCKQLETLVELCGQTGKVEMSRYFEVLNKCDSVLRVAIQPVEGGHALYIDVHDSLDSVLIAVLKFTAALFENSFSRSVYNSFGELIKLLDTRKTKILIYALRVMVAISKTSRYISQHVDSNHQKLMNSKLTAMTHICSETVYGKLSEVINLKEKPERHGLITFKVDGKHQTIQLDDKKTYLQQKAELFEMSKIESGTEAEDNIEKNVVISELRFFYSFDNFETRLECIVSKLMAISSLFYSRCLLDDWGVGFILNERLVEEVSAIVQLDTSAYDPSLKSCLDTLRTEALKALASIVFLEKPRKLQLVVDSLGFNSFLGYGALLVRRVVENLKKDNTMVETPGFVTALFSLIYHIAGFEYAGNALVNISTIPTLLEVVSLTALPDAHLSFSTRAVRIIDILTSINFTEFNNHNGLNVIVDRLIFEVGRCEEFIKSHEPEPNRKYVVHHYRSALIKSLLNFMKRAVVDSNYGAHVRTIMEGNLPKALVKIISNPQFFGSSLLYCALDLPTVFIFQEPAQLNLLQDQGLSEAIIDLFFNDDFPVSREIIASLPNICSALCLNERGLKAFNERQPLARILKLIFSAKFIQTLKKRKNELHDLASQLGTTFDELMRHQPTLRKPLIVALANILKELIDLTQRSDVQCVQNLPIKGIEWKKPDKNEKLDLSVETSQANEFEAAMKEWSVNEMMELDQKAVTNTERLLVVKIAVDKEVNFDLLQDNQLLSADFLSLYSRMVEAILSNSNVSENSVVMMECDIANHMLSVVLAEKTILGSQTPSFMNCFSNICRLFLQTKKIAPYSMLAVAFREQLKKLDVEGHIYEKMKADKPVPELSRLFTLASIFSSFTKHGLNINHEMRALILHYISVDSEGVMLIPELFEVVTYYSTVISKLHIHNLAKKVKKEESKEKDADKTVPSFVLPADAPLASLSRITDPSRISGSRRQSIIVGNAVAGDATSLCHVYKSIIDVIEQISKHCNSTRVRRGTDPYQSSVSKIPEALFRETSNLLDLEKVDFGIRACYASNVLPILRKLLFDDSRNVYPMMISYFYETGCHKAFFYMVEVLVQKDKQTISSSVNTWLAIAQRLVMIDPMMSTPSRTRSDRNTLKSGFDLKKYIAVVQRDALKGISILFNDAVENTKDDCNSLVISEVDMILSVLKDLIQGISTLKNLEKNAGTKRLETLTDELNHDDINTLIDMGFSREEAFSALCVCNSVSDAADFLLTGDRRPQQTAPLTGNQPVEDEPPNVNEPQTSNTFDLAKEDGVDFEKSIKYLCDQVIPLCLKLLQKSSSIIYSIADLLKVFIHDSDMAEWLEERMVDNLFVAKYDEFISALLEDLNNEEGVTSFASHCHLICLLWSGFDDSFLKKIENRNLYSKSVDLLTKIIANGITDSPVLAPLLLWIDLHEKERELVERKKLFTQFSEGSLSWYYWPEDDRYMSYPLTWKPYTPLCNNEINNAFKSGRTECKIIQGDKTYNIDLVAMTQKNHDRNGQTVAIYGQTKLKTSFDIKEFLEAGKNLTSSVEEAQKLVKSLISLLQKLNNDENSFSEVVFSVISLLLRLTALPEIAKSFIKESGINLILTLRCSKPNALMTSVICLILRNCIDNAEMNKLLFTEVMNDLSAGAPICVADLTKPVNTKQRRYQKDFRRLLRLLAPLEARDLNGFIEITNSGFGYKENFEIDIKKKDDVTVDPSSYDSLRNVVECATNELISQVESPDENKSKILQVGSLMHFMAELCRTYSETANLLLLKEHDGVPFLRWLLENVMMENLKKSELQISGKAIFVTLLNVKNTPQANEALADVIKHTLNSIVKKAPSQDGSETEKKLFCEKLTAMSRFLSLLKECSKVKSGGANRDQKEQYFIRCVDAKNLLISFARTLWFLPLKESYVVEAANSLLRVFEEFSRSVGVLASYDKSVAAAAEKATASPQEESTATPAVSGENPPAEQAHENSEAAQEAQEEEAALNEENPDVLDRVMAEIEEAEILSYGVFGDEGNPGFDNAGEEYNDVPGSPSRSQSSSDSSDEENNQQGEHQNAEFSEDDDLREPSRQLNVNAIDAVGDRIEDHFDAHHGDEDDEVEMRDDTRHDSQNELNETYDVENDDDAEGEDDEGEDDEMETEDETAEEDEQSQDVQQPFDQRLVRHHGDNVIPVNQMAGPSVLFQAADNDLMTASVNFITDYISNYYRGDERRQREAEFLRGHPIDRSDLSYIWRAPSSFIPATGSAAGTLGSFGTARTDSSHPLLRRPLQLATRSGASTGRTETDIPLSADIRSLIPDVASRMNYPHGFNFTVEPTVSRLRNRNTHRHHMTSLRRQGALRNRLYGFGRINPEELSFFEGQLNNLLNFTEGGNVRSFEGPEHTRDAALDRRTVESFVPYYLDRVTDITRLLNSQAVQYNNIIIMSYMLDKLKPEPKKTEKKPAAEMVLPRASGNGTVQGNEEDEGQSAGEASVDSSELSHRFANLDQNEELEAAGASNEESTLGSADGSQTPEADVSQMDVSQAEVPEVEAEGDAEDAAPAGQAPESAMELNVGAEEPPAEEPQPGPSGLQNDQFRSILGDIDIPEGIDPAFLAALPEDIRGEVIRDHQRQQRLQRISQEQQRQRQQTLSSSQGIAAEVSAEGEPQNQPAHEDDMLDQDFLAALPPELQEEVLAQNEQRISERNQQNSQNAANQPAAAPPAVDQVVEQASDVVAFFESLAPSLRAQVLADADDSVLGVLPANLVAEATRLRQNVEHQNLIRMARTLPVNGRSENWRYAGMSVEESNHNRDMVQIFDKESITTIALLYFMERDKFNLPRFQRLFKVICGHPGTCDFVLRSLLGILQAASDDSIVMNDAELSSIISKPDWFSNFKVHSAIQSQEQALVVTKDKVFVNKLIRTELCSRILDTISSLARQCAINFFPSQFRFQNDSKQTYDKPPALSDFWETVRKMSDLISSCNEDKIINDKDKDKLPQLSDSNFMNSPFGLLLAFATAEPIVSSPQLQEKVLRIFHTALHAPALSNAKTRLELAADPSQKQFLMLNLEKLIVGVMDSVVYDDSFRDCRSFLVQLLYVFPQLRFDVFVILFDIIKKQGIKLSEMLGTMKTSFEKSGKLLDEDEKEQAGTSEAADKVQNKSKNMAQKESSPKRMLRSLNTVSFVRSQLADMNKRKKPAEDLTNDEFLGKAAEEKEETLLYKLLEDLDELWKLLSQCLDCMSKAEDNRAVMSLQYVAEAFFLAHALTINSSNDDTPPEASSTELEAAQRQESSDASTSATTAQVTRKNSVLANEGPASKFTQGMLAFAEKHRTVLNQILRSSNNNVMEDSAFAVLTYFPKLLDFDVKRKYFYKEIRKLEDRTRFRQDDVPVRIRRSHLFSDSFRELFRLRSQDWKSRFYIIFVGEEGQDAGGLLREWYSIITREVFNPNYALFITAPGDGVTYMVNRLSYVNPEHLEYFKFVGRIIAKAIYDNKQLDCYFTRAFYKHILNVPIRYQDIESEDPEYYKNLKFLLDNPLEILGVDLHFNLEVEEFGVRTWRELKEGGNKIVVTDENKEEYVKLVCQMKMAGGVRKQLDAFLSGFYEIIPKKLISIFNEQELELLVSGLPDIDVDDLYNNTEYKQYSRSSPQIQWFWRALRSFEKEDMAKFLQFVTGTSKVPLQGFAHLEGMNGPQKFTIHMDSRSNDRLPCAHTCFNQLDLPQYESYDQLRRLLLIAIRECTEGFAFA</sequence>
<feature type="region of interest" description="Disordered" evidence="15">
    <location>
        <begin position="3119"/>
        <end position="3155"/>
    </location>
</feature>
<comment type="catalytic activity">
    <reaction evidence="1">
        <text>S-ubiquitinyl-[E2 ubiquitin-conjugating enzyme]-L-cysteine + [acceptor protein]-L-lysine = [E2 ubiquitin-conjugating enzyme]-L-cysteine + N(6)-ubiquitinyl-[acceptor protein]-L-lysine.</text>
        <dbReference type="EC" id="2.3.2.26"/>
    </reaction>
</comment>
<feature type="compositionally biased region" description="Low complexity" evidence="15">
    <location>
        <begin position="3274"/>
        <end position="3283"/>
    </location>
</feature>
<evidence type="ECO:0000256" key="6">
    <source>
        <dbReference type="ARBA" id="ARBA00022553"/>
    </source>
</evidence>
<evidence type="ECO:0000256" key="1">
    <source>
        <dbReference type="ARBA" id="ARBA00000885"/>
    </source>
</evidence>
<keyword evidence="6" id="KW-0597">Phosphoprotein</keyword>
<dbReference type="PROSITE" id="PS50237">
    <property type="entry name" value="HECT"/>
    <property type="match status" value="1"/>
</dbReference>
<feature type="domain" description="WWE" evidence="18">
    <location>
        <begin position="1444"/>
        <end position="1529"/>
    </location>
</feature>
<keyword evidence="8" id="KW-0227">DNA damage</keyword>
<protein>
    <recommendedName>
        <fullName evidence="4">HECT-type E3 ubiquitin transferase</fullName>
        <ecNumber evidence="4">2.3.2.26</ecNumber>
    </recommendedName>
</protein>
<dbReference type="InterPro" id="IPR050409">
    <property type="entry name" value="E3_ubiq-protein_ligase"/>
</dbReference>
<feature type="compositionally biased region" description="Polar residues" evidence="15">
    <location>
        <begin position="1957"/>
        <end position="1966"/>
    </location>
</feature>
<feature type="compositionally biased region" description="Basic and acidic residues" evidence="15">
    <location>
        <begin position="2441"/>
        <end position="2450"/>
    </location>
</feature>
<dbReference type="EMBL" id="CAJFDH010000004">
    <property type="protein sequence ID" value="CAD5219802.1"/>
    <property type="molecule type" value="Genomic_DNA"/>
</dbReference>
<keyword evidence="9 14" id="KW-0833">Ubl conjugation pathway</keyword>
<dbReference type="Gene3D" id="3.30.2160.10">
    <property type="entry name" value="Hect, E3 ligase catalytic domain"/>
    <property type="match status" value="1"/>
</dbReference>
<dbReference type="InterPro" id="IPR004170">
    <property type="entry name" value="WWE_dom"/>
</dbReference>
<dbReference type="InterPro" id="IPR000569">
    <property type="entry name" value="HECT_dom"/>
</dbReference>
<evidence type="ECO:0000256" key="3">
    <source>
        <dbReference type="ARBA" id="ARBA00004906"/>
    </source>
</evidence>
<dbReference type="PANTHER" id="PTHR11254">
    <property type="entry name" value="HECT DOMAIN UBIQUITIN-PROTEIN LIGASE"/>
    <property type="match status" value="1"/>
</dbReference>
<organism evidence="19 20">
    <name type="scientific">Bursaphelenchus okinawaensis</name>
    <dbReference type="NCBI Taxonomy" id="465554"/>
    <lineage>
        <taxon>Eukaryota</taxon>
        <taxon>Metazoa</taxon>
        <taxon>Ecdysozoa</taxon>
        <taxon>Nematoda</taxon>
        <taxon>Chromadorea</taxon>
        <taxon>Rhabditida</taxon>
        <taxon>Tylenchina</taxon>
        <taxon>Tylenchomorpha</taxon>
        <taxon>Aphelenchoidea</taxon>
        <taxon>Aphelenchoididae</taxon>
        <taxon>Bursaphelenchus</taxon>
    </lineage>
</organism>
<dbReference type="UniPathway" id="UPA00143"/>
<dbReference type="Pfam" id="PF00632">
    <property type="entry name" value="HECT"/>
    <property type="match status" value="1"/>
</dbReference>
<dbReference type="Pfam" id="PF02825">
    <property type="entry name" value="WWE"/>
    <property type="match status" value="1"/>
</dbReference>
<dbReference type="SUPFAM" id="SSF56204">
    <property type="entry name" value="Hect, E3 ligase catalytic domain"/>
    <property type="match status" value="1"/>
</dbReference>
<dbReference type="EC" id="2.3.2.26" evidence="4"/>
<dbReference type="EMBL" id="CAJFCW020000004">
    <property type="protein sequence ID" value="CAG9112892.1"/>
    <property type="molecule type" value="Genomic_DNA"/>
</dbReference>
<feature type="compositionally biased region" description="Low complexity" evidence="15">
    <location>
        <begin position="2042"/>
        <end position="2051"/>
    </location>
</feature>
<evidence type="ECO:0000256" key="13">
    <source>
        <dbReference type="ARBA" id="ARBA00034494"/>
    </source>
</evidence>
<dbReference type="SUPFAM" id="SSF117839">
    <property type="entry name" value="WWE domain"/>
    <property type="match status" value="1"/>
</dbReference>
<feature type="region of interest" description="Disordered" evidence="15">
    <location>
        <begin position="1953"/>
        <end position="2000"/>
    </location>
</feature>
<feature type="compositionally biased region" description="Low complexity" evidence="15">
    <location>
        <begin position="2619"/>
        <end position="2640"/>
    </location>
</feature>
<feature type="region of interest" description="Disordered" evidence="15">
    <location>
        <begin position="1260"/>
        <end position="1286"/>
    </location>
</feature>
<dbReference type="OrthoDB" id="423283at2759"/>
<dbReference type="Gene3D" id="3.30.2410.10">
    <property type="entry name" value="Hect, E3 ligase catalytic domain"/>
    <property type="match status" value="1"/>
</dbReference>
<reference evidence="19" key="1">
    <citation type="submission" date="2020-09" db="EMBL/GenBank/DDBJ databases">
        <authorList>
            <person name="Kikuchi T."/>
        </authorList>
    </citation>
    <scope>NUCLEOTIDE SEQUENCE</scope>
    <source>
        <strain evidence="19">SH1</strain>
    </source>
</reference>
<feature type="active site" description="Glycyl thioester intermediate" evidence="14">
    <location>
        <position position="3694"/>
    </location>
</feature>
<dbReference type="PROSITE" id="PS50030">
    <property type="entry name" value="UBA"/>
    <property type="match status" value="1"/>
</dbReference>
<dbReference type="FunFam" id="3.30.2160.10:FF:000001">
    <property type="entry name" value="E3 ubiquitin-protein ligase NEDD4-like"/>
    <property type="match status" value="1"/>
</dbReference>
<dbReference type="GO" id="GO:0051028">
    <property type="term" value="P:mRNA transport"/>
    <property type="evidence" value="ECO:0007669"/>
    <property type="project" value="UniProtKB-KW"/>
</dbReference>
<dbReference type="InterPro" id="IPR010309">
    <property type="entry name" value="E3_Ub_ligase_DUF908"/>
</dbReference>
<dbReference type="CDD" id="cd00078">
    <property type="entry name" value="HECTc"/>
    <property type="match status" value="1"/>
</dbReference>
<evidence type="ECO:0000256" key="7">
    <source>
        <dbReference type="ARBA" id="ARBA00022679"/>
    </source>
</evidence>
<feature type="region of interest" description="Disordered" evidence="15">
    <location>
        <begin position="2441"/>
        <end position="2485"/>
    </location>
</feature>
<keyword evidence="20" id="KW-1185">Reference proteome</keyword>
<dbReference type="PANTHER" id="PTHR11254:SF67">
    <property type="entry name" value="E3 UBIQUITIN-PROTEIN LIGASE HUWE1"/>
    <property type="match status" value="1"/>
</dbReference>
<dbReference type="Gene3D" id="3.90.1750.10">
    <property type="entry name" value="Hect, E3 ligase catalytic domains"/>
    <property type="match status" value="1"/>
</dbReference>
<feature type="region of interest" description="Disordered" evidence="15">
    <location>
        <begin position="2688"/>
        <end position="2710"/>
    </location>
</feature>
<dbReference type="InterPro" id="IPR035983">
    <property type="entry name" value="Hect_E3_ubiquitin_ligase"/>
</dbReference>
<feature type="compositionally biased region" description="Acidic residues" evidence="15">
    <location>
        <begin position="2124"/>
        <end position="2159"/>
    </location>
</feature>
<evidence type="ECO:0000313" key="20">
    <source>
        <dbReference type="Proteomes" id="UP000614601"/>
    </source>
</evidence>
<evidence type="ECO:0000256" key="11">
    <source>
        <dbReference type="ARBA" id="ARBA00023204"/>
    </source>
</evidence>
<dbReference type="GO" id="GO:0005737">
    <property type="term" value="C:cytoplasm"/>
    <property type="evidence" value="ECO:0007669"/>
    <property type="project" value="TreeGrafter"/>
</dbReference>
<dbReference type="SUPFAM" id="SSF46934">
    <property type="entry name" value="UBA-like"/>
    <property type="match status" value="1"/>
</dbReference>
<dbReference type="InterPro" id="IPR037197">
    <property type="entry name" value="WWE_dom_sf"/>
</dbReference>
<dbReference type="InterPro" id="IPR009060">
    <property type="entry name" value="UBA-like_sf"/>
</dbReference>
<dbReference type="FunFam" id="3.90.1750.10:FF:000003">
    <property type="entry name" value="E3 ubiquitin-protein ligase UPL1"/>
    <property type="match status" value="1"/>
</dbReference>
<dbReference type="GO" id="GO:0006281">
    <property type="term" value="P:DNA repair"/>
    <property type="evidence" value="ECO:0007669"/>
    <property type="project" value="UniProtKB-KW"/>
</dbReference>
<dbReference type="PROSITE" id="PS50918">
    <property type="entry name" value="WWE"/>
    <property type="match status" value="1"/>
</dbReference>
<dbReference type="InterPro" id="IPR025527">
    <property type="entry name" value="HUWE1/Rev1_UBM"/>
</dbReference>
<evidence type="ECO:0000256" key="4">
    <source>
        <dbReference type="ARBA" id="ARBA00012485"/>
    </source>
</evidence>
<dbReference type="Gene3D" id="1.10.8.10">
    <property type="entry name" value="DNA helicase RuvA subunit, C-terminal domain"/>
    <property type="match status" value="1"/>
</dbReference>
<feature type="compositionally biased region" description="Polar residues" evidence="15">
    <location>
        <begin position="2505"/>
        <end position="2519"/>
    </location>
</feature>
<keyword evidence="12" id="KW-0539">Nucleus</keyword>
<gene>
    <name evidence="19" type="ORF">BOKJ2_LOCUS8626</name>
</gene>
<accession>A0A811KW66</accession>
<comment type="pathway">
    <text evidence="3">Protein modification; protein ubiquitination.</text>
</comment>
<evidence type="ECO:0000256" key="15">
    <source>
        <dbReference type="SAM" id="MobiDB-lite"/>
    </source>
</evidence>
<evidence type="ECO:0000256" key="14">
    <source>
        <dbReference type="PROSITE-ProRule" id="PRU00104"/>
    </source>
</evidence>
<evidence type="ECO:0000256" key="2">
    <source>
        <dbReference type="ARBA" id="ARBA00004123"/>
    </source>
</evidence>
<feature type="region of interest" description="Disordered" evidence="15">
    <location>
        <begin position="2021"/>
        <end position="2084"/>
    </location>
</feature>
<evidence type="ECO:0000256" key="10">
    <source>
        <dbReference type="ARBA" id="ARBA00022816"/>
    </source>
</evidence>
<keyword evidence="10" id="KW-0509">mRNA transport</keyword>
<dbReference type="Pfam" id="PF14377">
    <property type="entry name" value="UBM"/>
    <property type="match status" value="3"/>
</dbReference>
<dbReference type="GO" id="GO:0061630">
    <property type="term" value="F:ubiquitin protein ligase activity"/>
    <property type="evidence" value="ECO:0007669"/>
    <property type="project" value="UniProtKB-EC"/>
</dbReference>
<evidence type="ECO:0000256" key="5">
    <source>
        <dbReference type="ARBA" id="ARBA00022448"/>
    </source>
</evidence>
<feature type="region of interest" description="Disordered" evidence="15">
    <location>
        <begin position="2097"/>
        <end position="2163"/>
    </location>
</feature>
<comment type="subcellular location">
    <subcellularLocation>
        <location evidence="2">Nucleus</location>
    </subcellularLocation>
</comment>
<dbReference type="GO" id="GO:0006511">
    <property type="term" value="P:ubiquitin-dependent protein catabolic process"/>
    <property type="evidence" value="ECO:0007669"/>
    <property type="project" value="TreeGrafter"/>
</dbReference>
<comment type="similarity">
    <text evidence="13">Belongs to the UPL family. TOM1/PTR1 subfamily.</text>
</comment>
<evidence type="ECO:0000256" key="8">
    <source>
        <dbReference type="ARBA" id="ARBA00022763"/>
    </source>
</evidence>
<dbReference type="Proteomes" id="UP000783686">
    <property type="component" value="Unassembled WGS sequence"/>
</dbReference>
<dbReference type="Pfam" id="PF06025">
    <property type="entry name" value="DUF913"/>
    <property type="match status" value="1"/>
</dbReference>
<evidence type="ECO:0000256" key="9">
    <source>
        <dbReference type="ARBA" id="ARBA00022786"/>
    </source>
</evidence>
<evidence type="ECO:0000259" key="16">
    <source>
        <dbReference type="PROSITE" id="PS50030"/>
    </source>
</evidence>